<evidence type="ECO:0000259" key="2">
    <source>
        <dbReference type="Pfam" id="PF22893"/>
    </source>
</evidence>
<dbReference type="Gene3D" id="1.25.40.20">
    <property type="entry name" value="Ankyrin repeat-containing domain"/>
    <property type="match status" value="1"/>
</dbReference>
<dbReference type="GeneID" id="36594755"/>
<dbReference type="InterPro" id="IPR036770">
    <property type="entry name" value="Ankyrin_rpt-contain_sf"/>
</dbReference>
<dbReference type="InParanoid" id="A0A2J6TGN5"/>
<reference evidence="3 4" key="1">
    <citation type="submission" date="2016-04" db="EMBL/GenBank/DDBJ databases">
        <title>A degradative enzymes factory behind the ericoid mycorrhizal symbiosis.</title>
        <authorList>
            <consortium name="DOE Joint Genome Institute"/>
            <person name="Martino E."/>
            <person name="Morin E."/>
            <person name="Grelet G."/>
            <person name="Kuo A."/>
            <person name="Kohler A."/>
            <person name="Daghino S."/>
            <person name="Barry K."/>
            <person name="Choi C."/>
            <person name="Cichocki N."/>
            <person name="Clum A."/>
            <person name="Copeland A."/>
            <person name="Hainaut M."/>
            <person name="Haridas S."/>
            <person name="Labutti K."/>
            <person name="Lindquist E."/>
            <person name="Lipzen A."/>
            <person name="Khouja H.-R."/>
            <person name="Murat C."/>
            <person name="Ohm R."/>
            <person name="Olson A."/>
            <person name="Spatafora J."/>
            <person name="Veneault-Fourrey C."/>
            <person name="Henrissat B."/>
            <person name="Grigoriev I."/>
            <person name="Martin F."/>
            <person name="Perotto S."/>
        </authorList>
    </citation>
    <scope>NUCLEOTIDE SEQUENCE [LARGE SCALE GENOMIC DNA]</scope>
    <source>
        <strain evidence="3 4">E</strain>
    </source>
</reference>
<dbReference type="InterPro" id="IPR054464">
    <property type="entry name" value="ULD_fung"/>
</dbReference>
<dbReference type="PANTHER" id="PTHR38886">
    <property type="entry name" value="SESA DOMAIN-CONTAINING PROTEIN"/>
    <property type="match status" value="1"/>
</dbReference>
<dbReference type="PANTHER" id="PTHR38886:SF1">
    <property type="entry name" value="NACHT-NTPASE AND P-LOOP NTPASES N-TERMINAL DOMAIN-CONTAINING PROTEIN"/>
    <property type="match status" value="1"/>
</dbReference>
<dbReference type="RefSeq" id="XP_024739022.1">
    <property type="nucleotide sequence ID" value="XM_024886678.1"/>
</dbReference>
<feature type="compositionally biased region" description="Basic and acidic residues" evidence="1">
    <location>
        <begin position="887"/>
        <end position="915"/>
    </location>
</feature>
<evidence type="ECO:0000256" key="1">
    <source>
        <dbReference type="SAM" id="MobiDB-lite"/>
    </source>
</evidence>
<proteinExistence type="predicted"/>
<dbReference type="Pfam" id="PF22893">
    <property type="entry name" value="ULD_2"/>
    <property type="match status" value="1"/>
</dbReference>
<feature type="compositionally biased region" description="Polar residues" evidence="1">
    <location>
        <begin position="543"/>
        <end position="552"/>
    </location>
</feature>
<evidence type="ECO:0000313" key="3">
    <source>
        <dbReference type="EMBL" id="PMD62118.1"/>
    </source>
</evidence>
<dbReference type="Proteomes" id="UP000235371">
    <property type="component" value="Unassembled WGS sequence"/>
</dbReference>
<keyword evidence="4" id="KW-1185">Reference proteome</keyword>
<organism evidence="3 4">
    <name type="scientific">Hyaloscypha bicolor E</name>
    <dbReference type="NCBI Taxonomy" id="1095630"/>
    <lineage>
        <taxon>Eukaryota</taxon>
        <taxon>Fungi</taxon>
        <taxon>Dikarya</taxon>
        <taxon>Ascomycota</taxon>
        <taxon>Pezizomycotina</taxon>
        <taxon>Leotiomycetes</taxon>
        <taxon>Helotiales</taxon>
        <taxon>Hyaloscyphaceae</taxon>
        <taxon>Hyaloscypha</taxon>
        <taxon>Hyaloscypha bicolor</taxon>
    </lineage>
</organism>
<accession>A0A2J6TGN5</accession>
<dbReference type="SUPFAM" id="SSF48403">
    <property type="entry name" value="Ankyrin repeat"/>
    <property type="match status" value="1"/>
</dbReference>
<feature type="region of interest" description="Disordered" evidence="1">
    <location>
        <begin position="882"/>
        <end position="915"/>
    </location>
</feature>
<feature type="region of interest" description="Disordered" evidence="1">
    <location>
        <begin position="521"/>
        <end position="582"/>
    </location>
</feature>
<evidence type="ECO:0000313" key="4">
    <source>
        <dbReference type="Proteomes" id="UP000235371"/>
    </source>
</evidence>
<dbReference type="OrthoDB" id="1711136at2759"/>
<protein>
    <recommendedName>
        <fullName evidence="2">Ubiquitin-like domain-containing protein</fullName>
    </recommendedName>
</protein>
<sequence>MASPIRLSAGDIVTAAQLLRKGYQVLKDQHGACDDYKHVAHELDSTVLAIEQLQHLPSLPEYIPYVNAIIAQAQQLLATASATQKNVSRFEWTLGERRRRGFHRSVLSKTRWAMRVSPETKECLQRIEGQSSALKSLLSQLTASVSLSGLKVGRQNLAIGTTILENVKEDAERRERKFDLTEDFMAKAQVALEAIEKQNVAMLRSAPSFGSGAGAVLRQIDSPEPEPQLIQIPPTKNRRQHQHQCGSLAVSWSPSFVLDRASPIRRRANMSEKYIPQWPTLNGEALSGSQIRFLLVFGTLFELFGGACILSYQLILCTGLMISPAISNILPDNIVVRDALGRRYSLPTAVFSDWPVLAAMLRSQFKDCPGLLNVESGQFNMIDEDDPELPVGPGNWTAVVVRRKRFKMSVVLSQLQMSNQLCAKCGAAVRTMGASTSACPRCGLFYRSSRTYRKRIQAKDIRKEQKYFGNAVLRPLDDGLLQVPTPERRFDFESSNQDSYLTTLWFEKEIISTHSHLAGALGDACQPPRPQISEQPPNKETHGSGQEINPENTMEEDLHQQNLEEESEDEIPNYGLTPELEEESTAVRLRELEEIRHFISVCMKQDERLHDAALKGDVRSLQELTIGRFDVDRDCGAWGTPLVAAIMARSDEAVTFLLDAGANPLSQIGPMNSPVLAATLFGTAFALRAVLAKASSGQRKSNLFQEAVDKALFAAIDEGRPYQTEETKALLYAGANPFSSMADQRTAFSISVSRGNAELREKFLAQAWGRNLLTDIETRQMAASLRRTPLPDISDTWIDTCCLNLQIRRTEMVEKRIASRLVGKASFSSLIPLWRNQSRPSTYTDRFKPGDQPFSLPLDNAENSVQMLDSPLKINVEFAPDIPSSIERPKPKTRLDTLRPPDSGLGRDRRVDSEQNHQDILGIPEFHVRAPTSGRSPDILKSPATFQWFGHEHDRRRHERPHVRGAKECVQDAYSIGLESLEDQDWSDGYINPG</sequence>
<dbReference type="STRING" id="1095630.A0A2J6TGN5"/>
<gene>
    <name evidence="3" type="ORF">K444DRAFT_662225</name>
</gene>
<dbReference type="AlphaFoldDB" id="A0A2J6TGN5"/>
<dbReference type="EMBL" id="KZ613785">
    <property type="protein sequence ID" value="PMD62118.1"/>
    <property type="molecule type" value="Genomic_DNA"/>
</dbReference>
<name>A0A2J6TGN5_9HELO</name>
<feature type="domain" description="Ubiquitin-like" evidence="2">
    <location>
        <begin position="332"/>
        <end position="413"/>
    </location>
</feature>